<keyword evidence="1" id="KW-1133">Transmembrane helix</keyword>
<evidence type="ECO:0008006" key="4">
    <source>
        <dbReference type="Google" id="ProtNLM"/>
    </source>
</evidence>
<reference evidence="3" key="1">
    <citation type="journal article" date="2019" name="Int. J. Syst. Evol. Microbiol.">
        <title>The Global Catalogue of Microorganisms (GCM) 10K type strain sequencing project: providing services to taxonomists for standard genome sequencing and annotation.</title>
        <authorList>
            <consortium name="The Broad Institute Genomics Platform"/>
            <consortium name="The Broad Institute Genome Sequencing Center for Infectious Disease"/>
            <person name="Wu L."/>
            <person name="Ma J."/>
        </authorList>
    </citation>
    <scope>NUCLEOTIDE SEQUENCE [LARGE SCALE GENOMIC DNA]</scope>
    <source>
        <strain evidence="3">CGMCC-1.15741</strain>
    </source>
</reference>
<evidence type="ECO:0000256" key="1">
    <source>
        <dbReference type="SAM" id="Phobius"/>
    </source>
</evidence>
<evidence type="ECO:0000313" key="2">
    <source>
        <dbReference type="EMBL" id="MFC6199353.1"/>
    </source>
</evidence>
<feature type="transmembrane region" description="Helical" evidence="1">
    <location>
        <begin position="71"/>
        <end position="89"/>
    </location>
</feature>
<evidence type="ECO:0000313" key="3">
    <source>
        <dbReference type="Proteomes" id="UP001596303"/>
    </source>
</evidence>
<feature type="transmembrane region" description="Helical" evidence="1">
    <location>
        <begin position="45"/>
        <end position="64"/>
    </location>
</feature>
<sequence length="120" mass="12704">MIRRIFALIGLLAGLWLFHEVSFYQGVLASRGVGDLAALLADVPFLIRFIGAVFLCIGAALAFGLKWIGPAIFLVGSLCYVLLALAMVAMGADVSLWQDEAVIASGLIGISIGFGLFRTT</sequence>
<keyword evidence="1" id="KW-0472">Membrane</keyword>
<organism evidence="2 3">
    <name type="scientific">Ponticaulis profundi</name>
    <dbReference type="NCBI Taxonomy" id="2665222"/>
    <lineage>
        <taxon>Bacteria</taxon>
        <taxon>Pseudomonadati</taxon>
        <taxon>Pseudomonadota</taxon>
        <taxon>Alphaproteobacteria</taxon>
        <taxon>Hyphomonadales</taxon>
        <taxon>Hyphomonadaceae</taxon>
        <taxon>Ponticaulis</taxon>
    </lineage>
</organism>
<keyword evidence="3" id="KW-1185">Reference proteome</keyword>
<dbReference type="EMBL" id="JBHSSW010000028">
    <property type="protein sequence ID" value="MFC6199353.1"/>
    <property type="molecule type" value="Genomic_DNA"/>
</dbReference>
<accession>A0ABW1SDL0</accession>
<feature type="transmembrane region" description="Helical" evidence="1">
    <location>
        <begin position="101"/>
        <end position="117"/>
    </location>
</feature>
<name>A0ABW1SDL0_9PROT</name>
<comment type="caution">
    <text evidence="2">The sequence shown here is derived from an EMBL/GenBank/DDBJ whole genome shotgun (WGS) entry which is preliminary data.</text>
</comment>
<keyword evidence="1" id="KW-0812">Transmembrane</keyword>
<protein>
    <recommendedName>
        <fullName evidence="4">DoxX family protein</fullName>
    </recommendedName>
</protein>
<proteinExistence type="predicted"/>
<dbReference type="Proteomes" id="UP001596303">
    <property type="component" value="Unassembled WGS sequence"/>
</dbReference>
<gene>
    <name evidence="2" type="ORF">ACFQDM_14800</name>
</gene>
<dbReference type="RefSeq" id="WP_377380337.1">
    <property type="nucleotide sequence ID" value="NZ_JBHSSW010000028.1"/>
</dbReference>